<protein>
    <submittedName>
        <fullName evidence="3">Uncharacterized protein LOC135194838 isoform X2</fullName>
    </submittedName>
</protein>
<dbReference type="RefSeq" id="XP_064077026.1">
    <property type="nucleotide sequence ID" value="XM_064220956.1"/>
</dbReference>
<evidence type="ECO:0000313" key="2">
    <source>
        <dbReference type="Proteomes" id="UP001652626"/>
    </source>
</evidence>
<feature type="chain" id="PRO_5046452569" evidence="1">
    <location>
        <begin position="19"/>
        <end position="221"/>
    </location>
</feature>
<evidence type="ECO:0000256" key="1">
    <source>
        <dbReference type="SAM" id="SignalP"/>
    </source>
</evidence>
<keyword evidence="1" id="KW-0732">Signal</keyword>
<accession>A0ABM4B0D5</accession>
<feature type="signal peptide" evidence="1">
    <location>
        <begin position="1"/>
        <end position="18"/>
    </location>
</feature>
<proteinExistence type="predicted"/>
<evidence type="ECO:0000313" key="3">
    <source>
        <dbReference type="RefSeq" id="XP_064077026.1"/>
    </source>
</evidence>
<keyword evidence="2" id="KW-1185">Reference proteome</keyword>
<gene>
    <name evidence="3" type="primary">LOC135194838</name>
</gene>
<sequence>MIGFYTILFLGCIGAVVGDAPPYVQSSEAFMYAKTFVSEKLPIRKMDIHKASDRPHLSFAMLTGVTGGLVLLKNDTSHKKTPLEVVEEYVPLVWHAYSAVSQKAQSVLNDANHKVSLIINLINSICGSMNVEKCNAEVDKRVKDSPFIYEPPANLLLSLGNLSVVIRDNEATINSIIENDNDIPYLIHNVETKEFSSFLTLVQQVVMKLSALAYRRFLSDF</sequence>
<dbReference type="Proteomes" id="UP001652626">
    <property type="component" value="Chromosome 5"/>
</dbReference>
<organism evidence="2 3">
    <name type="scientific">Vanessa tameamea</name>
    <name type="common">Kamehameha butterfly</name>
    <dbReference type="NCBI Taxonomy" id="334116"/>
    <lineage>
        <taxon>Eukaryota</taxon>
        <taxon>Metazoa</taxon>
        <taxon>Ecdysozoa</taxon>
        <taxon>Arthropoda</taxon>
        <taxon>Hexapoda</taxon>
        <taxon>Insecta</taxon>
        <taxon>Pterygota</taxon>
        <taxon>Neoptera</taxon>
        <taxon>Endopterygota</taxon>
        <taxon>Lepidoptera</taxon>
        <taxon>Glossata</taxon>
        <taxon>Ditrysia</taxon>
        <taxon>Papilionoidea</taxon>
        <taxon>Nymphalidae</taxon>
        <taxon>Nymphalinae</taxon>
        <taxon>Vanessa</taxon>
    </lineage>
</organism>
<dbReference type="GeneID" id="135194838"/>
<name>A0ABM4B0D5_VANTA</name>
<reference evidence="3" key="1">
    <citation type="submission" date="2025-08" db="UniProtKB">
        <authorList>
            <consortium name="RefSeq"/>
        </authorList>
    </citation>
    <scope>IDENTIFICATION</scope>
    <source>
        <tissue evidence="3">Whole body</tissue>
    </source>
</reference>